<proteinExistence type="predicted"/>
<organism evidence="2 3">
    <name type="scientific">Candidatus Iainarchaeum sp</name>
    <dbReference type="NCBI Taxonomy" id="3101447"/>
    <lineage>
        <taxon>Archaea</taxon>
        <taxon>Candidatus Iainarchaeota</taxon>
        <taxon>Candidatus Iainarchaeia</taxon>
        <taxon>Candidatus Iainarchaeales</taxon>
        <taxon>Candidatus Iainarchaeaceae</taxon>
        <taxon>Candidatus Iainarchaeum</taxon>
    </lineage>
</organism>
<dbReference type="AlphaFoldDB" id="A0A497JHC9"/>
<keyword evidence="2" id="KW-0689">Ribosomal protein</keyword>
<dbReference type="SUPFAM" id="SSF55315">
    <property type="entry name" value="L30e-like"/>
    <property type="match status" value="1"/>
</dbReference>
<dbReference type="PRINTS" id="PR00884">
    <property type="entry name" value="RIBOSOMALHS6"/>
</dbReference>
<keyword evidence="1" id="KW-0175">Coiled coil</keyword>
<reference evidence="2 3" key="1">
    <citation type="submission" date="2018-06" db="EMBL/GenBank/DDBJ databases">
        <title>Extensive metabolic versatility and redundancy in microbially diverse, dynamic hydrothermal sediments.</title>
        <authorList>
            <person name="Dombrowski N."/>
            <person name="Teske A."/>
            <person name="Baker B.J."/>
        </authorList>
    </citation>
    <scope>NUCLEOTIDE SEQUENCE [LARGE SCALE GENOMIC DNA]</scope>
    <source>
        <strain evidence="2">B9_G13</strain>
    </source>
</reference>
<dbReference type="Gene3D" id="3.30.1330.30">
    <property type="match status" value="1"/>
</dbReference>
<gene>
    <name evidence="2" type="primary">rpl7ae</name>
    <name evidence="2" type="ORF">DRO07_00145</name>
</gene>
<feature type="non-terminal residue" evidence="2">
    <location>
        <position position="1"/>
    </location>
</feature>
<keyword evidence="2" id="KW-0687">Ribonucleoprotein</keyword>
<dbReference type="GO" id="GO:0005840">
    <property type="term" value="C:ribosome"/>
    <property type="evidence" value="ECO:0007669"/>
    <property type="project" value="UniProtKB-KW"/>
</dbReference>
<dbReference type="EMBL" id="QMWO01000003">
    <property type="protein sequence ID" value="RLG70425.1"/>
    <property type="molecule type" value="Genomic_DNA"/>
</dbReference>
<evidence type="ECO:0000313" key="3">
    <source>
        <dbReference type="Proteomes" id="UP000277633"/>
    </source>
</evidence>
<name>A0A497JHC9_9ARCH</name>
<evidence type="ECO:0000313" key="2">
    <source>
        <dbReference type="EMBL" id="RLG70425.1"/>
    </source>
</evidence>
<evidence type="ECO:0000256" key="1">
    <source>
        <dbReference type="SAM" id="Coils"/>
    </source>
</evidence>
<dbReference type="Proteomes" id="UP000277633">
    <property type="component" value="Unassembled WGS sequence"/>
</dbReference>
<protein>
    <submittedName>
        <fullName evidence="2">50S ribosomal protein L7ae</fullName>
    </submittedName>
</protein>
<dbReference type="InterPro" id="IPR029064">
    <property type="entry name" value="Ribosomal_eL30-like_sf"/>
</dbReference>
<accession>A0A497JHC9</accession>
<sequence>PYTFVTTKKELAEKAGIEVSASSVAVVDAGAANKEFAELVKKIQELKAKKEKKEKGE</sequence>
<feature type="coiled-coil region" evidence="1">
    <location>
        <begin position="29"/>
        <end position="56"/>
    </location>
</feature>
<comment type="caution">
    <text evidence="2">The sequence shown here is derived from an EMBL/GenBank/DDBJ whole genome shotgun (WGS) entry which is preliminary data.</text>
</comment>